<gene>
    <name evidence="2" type="ORF">SAMN04488121_103914</name>
</gene>
<dbReference type="AlphaFoldDB" id="A0A1G7SKX6"/>
<dbReference type="InterPro" id="IPR004291">
    <property type="entry name" value="Transposase_IS66_central"/>
</dbReference>
<dbReference type="Pfam" id="PF03050">
    <property type="entry name" value="DDE_Tnp_IS66"/>
    <property type="match status" value="1"/>
</dbReference>
<proteinExistence type="predicted"/>
<feature type="domain" description="Transposase IS66 central" evidence="1">
    <location>
        <begin position="2"/>
        <end position="30"/>
    </location>
</feature>
<dbReference type="Proteomes" id="UP000199045">
    <property type="component" value="Unassembled WGS sequence"/>
</dbReference>
<organism evidence="2 3">
    <name type="scientific">Chitinophaga filiformis</name>
    <name type="common">Myxococcus filiformis</name>
    <name type="synonym">Flexibacter filiformis</name>
    <dbReference type="NCBI Taxonomy" id="104663"/>
    <lineage>
        <taxon>Bacteria</taxon>
        <taxon>Pseudomonadati</taxon>
        <taxon>Bacteroidota</taxon>
        <taxon>Chitinophagia</taxon>
        <taxon>Chitinophagales</taxon>
        <taxon>Chitinophagaceae</taxon>
        <taxon>Chitinophaga</taxon>
    </lineage>
</organism>
<protein>
    <submittedName>
        <fullName evidence="2">Transposase IS66 family protein</fullName>
    </submittedName>
</protein>
<sequence length="35" mass="4041">MLNPDNNPVERNIRLIALGRKNFLFAGSEKEIIAW</sequence>
<evidence type="ECO:0000313" key="3">
    <source>
        <dbReference type="Proteomes" id="UP000199045"/>
    </source>
</evidence>
<dbReference type="STRING" id="104663.SAMN04488121_103914"/>
<evidence type="ECO:0000259" key="1">
    <source>
        <dbReference type="Pfam" id="PF03050"/>
    </source>
</evidence>
<reference evidence="2 3" key="1">
    <citation type="submission" date="2016-10" db="EMBL/GenBank/DDBJ databases">
        <authorList>
            <person name="de Groot N.N."/>
        </authorList>
    </citation>
    <scope>NUCLEOTIDE SEQUENCE [LARGE SCALE GENOMIC DNA]</scope>
    <source>
        <strain evidence="2 3">DSM 527</strain>
    </source>
</reference>
<dbReference type="OrthoDB" id="9800877at2"/>
<dbReference type="EMBL" id="FNBN01000003">
    <property type="protein sequence ID" value="SDG23628.1"/>
    <property type="molecule type" value="Genomic_DNA"/>
</dbReference>
<name>A0A1G7SKX6_CHIFI</name>
<accession>A0A1G7SKX6</accession>
<evidence type="ECO:0000313" key="2">
    <source>
        <dbReference type="EMBL" id="SDG23628.1"/>
    </source>
</evidence>